<name>A0A2A4GDY2_9FLAO</name>
<gene>
    <name evidence="1" type="ORF">B7P33_02545</name>
</gene>
<evidence type="ECO:0000313" key="1">
    <source>
        <dbReference type="EMBL" id="PCE66196.1"/>
    </source>
</evidence>
<keyword evidence="2" id="KW-1185">Reference proteome</keyword>
<dbReference type="Gene3D" id="3.90.226.10">
    <property type="entry name" value="2-enoyl-CoA Hydratase, Chain A, domain 1"/>
    <property type="match status" value="1"/>
</dbReference>
<dbReference type="InterPro" id="IPR029045">
    <property type="entry name" value="ClpP/crotonase-like_dom_sf"/>
</dbReference>
<accession>A0A2A4GDY2</accession>
<proteinExistence type="predicted"/>
<dbReference type="Proteomes" id="UP000219559">
    <property type="component" value="Unassembled WGS sequence"/>
</dbReference>
<comment type="caution">
    <text evidence="1">The sequence shown here is derived from an EMBL/GenBank/DDBJ whole genome shotgun (WGS) entry which is preliminary data.</text>
</comment>
<sequence>MDMEKQLKHLLGLLWFGLSMLPGLQAQSASSAWPEDMAYIQKQLEKTFPHFESHPQQSEVEQRFSELRERLESLSDFEVLAGIQYALNPLGDESARIPFFQTRLNTPIISLKTYLFEDGLYVCDAPKAHSEWIGKRISTINGMPVMAVKEKLAHYINADNGQYVDYAFPLYANMPALLAAAQLGTNTDSITLESSDGLSASFKAQPYETYAALERKLPNDGHFQNTSFADSPFWFAPLPDNQGLFVQLKRIQNPKDGPNFSSFIKDLKKLLNQKPNILILDLRYGGGGNGFKLKPFTDLIREQQTQDPKFQLLVLIGRGTRGTLAELASILSLNTKAIFIGESTAEGPNTVADSKYIELPQTGFVVSIPHVFWPTSWAADNRKWISPDKVIDYSFEAYQKHTDPWLDAALNYTPPKALAPVPMEIANSLVGKHQIGGRNLTVEKQGQQLLLRMNRRLKSFFEIHTELYYASEGVLATDIPQVFVHYDIENHTITQLDWKGVNIQ</sequence>
<evidence type="ECO:0008006" key="3">
    <source>
        <dbReference type="Google" id="ProtNLM"/>
    </source>
</evidence>
<dbReference type="AlphaFoldDB" id="A0A2A4GDY2"/>
<evidence type="ECO:0000313" key="2">
    <source>
        <dbReference type="Proteomes" id="UP000219559"/>
    </source>
</evidence>
<protein>
    <recommendedName>
        <fullName evidence="3">Tail specific protease domain-containing protein</fullName>
    </recommendedName>
</protein>
<dbReference type="SUPFAM" id="SSF52096">
    <property type="entry name" value="ClpP/crotonase"/>
    <property type="match status" value="1"/>
</dbReference>
<organism evidence="1 2">
    <name type="scientific">Sediminicola luteus</name>
    <dbReference type="NCBI Taxonomy" id="319238"/>
    <lineage>
        <taxon>Bacteria</taxon>
        <taxon>Pseudomonadati</taxon>
        <taxon>Bacteroidota</taxon>
        <taxon>Flavobacteriia</taxon>
        <taxon>Flavobacteriales</taxon>
        <taxon>Flavobacteriaceae</taxon>
        <taxon>Sediminicola</taxon>
    </lineage>
</organism>
<dbReference type="EMBL" id="NBWU01000001">
    <property type="protein sequence ID" value="PCE66196.1"/>
    <property type="molecule type" value="Genomic_DNA"/>
</dbReference>
<reference evidence="1 2" key="1">
    <citation type="submission" date="2017-04" db="EMBL/GenBank/DDBJ databases">
        <title>A new member of the family Flavobacteriaceae isolated from ascidians.</title>
        <authorList>
            <person name="Chen L."/>
        </authorList>
    </citation>
    <scope>NUCLEOTIDE SEQUENCE [LARGE SCALE GENOMIC DNA]</scope>
    <source>
        <strain evidence="1 2">HQA918</strain>
    </source>
</reference>